<dbReference type="GO" id="GO:0022857">
    <property type="term" value="F:transmembrane transporter activity"/>
    <property type="evidence" value="ECO:0007669"/>
    <property type="project" value="InterPro"/>
</dbReference>
<gene>
    <name evidence="3" type="ORF">SAMN05216170_0868</name>
</gene>
<keyword evidence="1" id="KW-1133">Transmembrane helix</keyword>
<dbReference type="EMBL" id="FOIW01000001">
    <property type="protein sequence ID" value="SEV92014.1"/>
    <property type="molecule type" value="Genomic_DNA"/>
</dbReference>
<keyword evidence="1" id="KW-0472">Membrane</keyword>
<feature type="transmembrane region" description="Helical" evidence="1">
    <location>
        <begin position="132"/>
        <end position="151"/>
    </location>
</feature>
<dbReference type="InterPro" id="IPR020846">
    <property type="entry name" value="MFS_dom"/>
</dbReference>
<feature type="transmembrane region" description="Helical" evidence="1">
    <location>
        <begin position="45"/>
        <end position="63"/>
    </location>
</feature>
<organism evidence="3 4">
    <name type="scientific">Thermococcus thioreducens</name>
    <dbReference type="NCBI Taxonomy" id="277988"/>
    <lineage>
        <taxon>Archaea</taxon>
        <taxon>Methanobacteriati</taxon>
        <taxon>Methanobacteriota</taxon>
        <taxon>Thermococci</taxon>
        <taxon>Thermococcales</taxon>
        <taxon>Thermococcaceae</taxon>
        <taxon>Thermococcus</taxon>
    </lineage>
</organism>
<dbReference type="InterPro" id="IPR011701">
    <property type="entry name" value="MFS"/>
</dbReference>
<feature type="transmembrane region" description="Helical" evidence="1">
    <location>
        <begin position="163"/>
        <end position="186"/>
    </location>
</feature>
<feature type="transmembrane region" description="Helical" evidence="1">
    <location>
        <begin position="99"/>
        <end position="120"/>
    </location>
</feature>
<feature type="transmembrane region" description="Helical" evidence="1">
    <location>
        <begin position="372"/>
        <end position="393"/>
    </location>
</feature>
<feature type="transmembrane region" description="Helical" evidence="1">
    <location>
        <begin position="75"/>
        <end position="93"/>
    </location>
</feature>
<feature type="transmembrane region" description="Helical" evidence="1">
    <location>
        <begin position="7"/>
        <end position="33"/>
    </location>
</feature>
<dbReference type="AlphaFoldDB" id="A0A1I0MUH8"/>
<keyword evidence="1" id="KW-0812">Transmembrane</keyword>
<proteinExistence type="predicted"/>
<feature type="transmembrane region" description="Helical" evidence="1">
    <location>
        <begin position="255"/>
        <end position="272"/>
    </location>
</feature>
<feature type="transmembrane region" description="Helical" evidence="1">
    <location>
        <begin position="220"/>
        <end position="243"/>
    </location>
</feature>
<dbReference type="Gene3D" id="1.20.1250.20">
    <property type="entry name" value="MFS general substrate transporter like domains"/>
    <property type="match status" value="2"/>
</dbReference>
<accession>A0A1I0MUH8</accession>
<dbReference type="Pfam" id="PF07690">
    <property type="entry name" value="MFS_1"/>
    <property type="match status" value="1"/>
</dbReference>
<reference evidence="4" key="1">
    <citation type="submission" date="2016-10" db="EMBL/GenBank/DDBJ databases">
        <authorList>
            <person name="Varghese N."/>
            <person name="Submissions S."/>
        </authorList>
    </citation>
    <scope>NUCLEOTIDE SEQUENCE [LARGE SCALE GENOMIC DNA]</scope>
    <source>
        <strain evidence="4">OGL-20</strain>
    </source>
</reference>
<dbReference type="Proteomes" id="UP000182125">
    <property type="component" value="Unassembled WGS sequence"/>
</dbReference>
<feature type="transmembrane region" description="Helical" evidence="1">
    <location>
        <begin position="310"/>
        <end position="338"/>
    </location>
</feature>
<sequence>MTSTQRWVVLVGTFLMGLVGGISYAWGVFVYPMMKAFGWSRAEAVLPYTVFMIVFTLTMFPAGRMQDVKGPRKTAMLGSLLFVVAYSLASLVGRFQSPWWLVITYGLIGGLGCGLVYASTTPPARKWFPDRPALAISIAVMGFGIAAMLFAPLKARHLIPTLGIPTTFLALGFITGGLGFLASLLVKNPPESFHVPARKGSSNTEDDIGPRKAIRTPTFWMLWLTFALVASGGFIVIGLVPVYGEQVLNLSPSRAALAISIFSFFNGFGRPLSGLLNDRYGPLMVMDVTYLLQAATLLAFPFLVTSDIPLYLASAIIGWSFAVTLASFPTLTALAFGVRNMGANYGLLFTAFGLASLSPTLASWIMGGSIDYSPAFIGAGILSGAGALVVIAMKRAGILHKR</sequence>
<dbReference type="PANTHER" id="PTHR11360:SF304">
    <property type="entry name" value="MFS DOMAIN-CONTAINING PROTEIN"/>
    <property type="match status" value="1"/>
</dbReference>
<feature type="transmembrane region" description="Helical" evidence="1">
    <location>
        <begin position="284"/>
        <end position="304"/>
    </location>
</feature>
<dbReference type="InterPro" id="IPR050327">
    <property type="entry name" value="Proton-linked_MCT"/>
</dbReference>
<dbReference type="PANTHER" id="PTHR11360">
    <property type="entry name" value="MONOCARBOXYLATE TRANSPORTER"/>
    <property type="match status" value="1"/>
</dbReference>
<evidence type="ECO:0000256" key="1">
    <source>
        <dbReference type="SAM" id="Phobius"/>
    </source>
</evidence>
<feature type="domain" description="Major facilitator superfamily (MFS) profile" evidence="2">
    <location>
        <begin position="5"/>
        <end position="398"/>
    </location>
</feature>
<protein>
    <submittedName>
        <fullName evidence="3">MFS transporter, OFA family, oxalate/formate antiporter</fullName>
    </submittedName>
</protein>
<evidence type="ECO:0000259" key="2">
    <source>
        <dbReference type="PROSITE" id="PS50850"/>
    </source>
</evidence>
<dbReference type="InterPro" id="IPR036259">
    <property type="entry name" value="MFS_trans_sf"/>
</dbReference>
<dbReference type="CDD" id="cd17353">
    <property type="entry name" value="MFS_OFA_like"/>
    <property type="match status" value="1"/>
</dbReference>
<name>A0A1I0MUH8_9EURY</name>
<dbReference type="SUPFAM" id="SSF103473">
    <property type="entry name" value="MFS general substrate transporter"/>
    <property type="match status" value="1"/>
</dbReference>
<evidence type="ECO:0000313" key="4">
    <source>
        <dbReference type="Proteomes" id="UP000182125"/>
    </source>
</evidence>
<evidence type="ECO:0000313" key="3">
    <source>
        <dbReference type="EMBL" id="SEV92014.1"/>
    </source>
</evidence>
<feature type="transmembrane region" description="Helical" evidence="1">
    <location>
        <begin position="345"/>
        <end position="366"/>
    </location>
</feature>
<dbReference type="PROSITE" id="PS50850">
    <property type="entry name" value="MFS"/>
    <property type="match status" value="1"/>
</dbReference>